<keyword evidence="4" id="KW-1185">Reference proteome</keyword>
<dbReference type="AlphaFoldDB" id="A0AAD8TZL1"/>
<accession>A0AAD8TZL1</accession>
<name>A0AAD8TZL1_LOLMU</name>
<evidence type="ECO:0000256" key="1">
    <source>
        <dbReference type="ARBA" id="ARBA00008601"/>
    </source>
</evidence>
<gene>
    <name evidence="3" type="ORF">QYE76_012858</name>
</gene>
<comment type="caution">
    <text evidence="3">The sequence shown here is derived from an EMBL/GenBank/DDBJ whole genome shotgun (WGS) entry which is preliminary data.</text>
</comment>
<dbReference type="PANTHER" id="PTHR45848:SF6">
    <property type="entry name" value="OS02G0251700 PROTEIN"/>
    <property type="match status" value="1"/>
</dbReference>
<protein>
    <recommendedName>
        <fullName evidence="5">Inactive dual specificity protein phosphatase-like</fullName>
    </recommendedName>
</protein>
<organism evidence="3 4">
    <name type="scientific">Lolium multiflorum</name>
    <name type="common">Italian ryegrass</name>
    <name type="synonym">Lolium perenne subsp. multiflorum</name>
    <dbReference type="NCBI Taxonomy" id="4521"/>
    <lineage>
        <taxon>Eukaryota</taxon>
        <taxon>Viridiplantae</taxon>
        <taxon>Streptophyta</taxon>
        <taxon>Embryophyta</taxon>
        <taxon>Tracheophyta</taxon>
        <taxon>Spermatophyta</taxon>
        <taxon>Magnoliopsida</taxon>
        <taxon>Liliopsida</taxon>
        <taxon>Poales</taxon>
        <taxon>Poaceae</taxon>
        <taxon>BOP clade</taxon>
        <taxon>Pooideae</taxon>
        <taxon>Poodae</taxon>
        <taxon>Poeae</taxon>
        <taxon>Poeae Chloroplast Group 2 (Poeae type)</taxon>
        <taxon>Loliodinae</taxon>
        <taxon>Loliinae</taxon>
        <taxon>Lolium</taxon>
    </lineage>
</organism>
<feature type="region of interest" description="Disordered" evidence="2">
    <location>
        <begin position="1"/>
        <end position="27"/>
    </location>
</feature>
<evidence type="ECO:0000313" key="4">
    <source>
        <dbReference type="Proteomes" id="UP001231189"/>
    </source>
</evidence>
<sequence>MLCDVKQMEKPESGVEQKSEPDVTENSVGMGIDLQKLTEEMQGLEVNQKPVLGSVVETGGKHTEVEPRREINHKPVETCQDTAVETKEASPEEKETGNPAGVIYRCKKCRRMVATQEYVVTHKIGSGESHFFRRKTDDKQPECTPAIFVEPMKWMEAVEEGYVSQKLWCMDCKTRLGSFDWAGMQCSCGAWVIPAFQLLRSRIDECQM</sequence>
<evidence type="ECO:0008006" key="5">
    <source>
        <dbReference type="Google" id="ProtNLM"/>
    </source>
</evidence>
<dbReference type="Proteomes" id="UP001231189">
    <property type="component" value="Unassembled WGS sequence"/>
</dbReference>
<dbReference type="EMBL" id="JAUUTY010000001">
    <property type="protein sequence ID" value="KAK1696161.1"/>
    <property type="molecule type" value="Genomic_DNA"/>
</dbReference>
<dbReference type="PANTHER" id="PTHR45848">
    <property type="entry name" value="DUAL SPECIFICITY PROTEIN PHOSPHATASE 12 FAMILY MEMBER"/>
    <property type="match status" value="1"/>
</dbReference>
<proteinExistence type="inferred from homology"/>
<comment type="similarity">
    <text evidence="1">Belongs to the protein-tyrosine phosphatase family. Non-receptor class dual specificity subfamily.</text>
</comment>
<evidence type="ECO:0000313" key="3">
    <source>
        <dbReference type="EMBL" id="KAK1696161.1"/>
    </source>
</evidence>
<feature type="compositionally biased region" description="Basic and acidic residues" evidence="2">
    <location>
        <begin position="1"/>
        <end position="21"/>
    </location>
</feature>
<dbReference type="GO" id="GO:0008138">
    <property type="term" value="F:protein tyrosine/serine/threonine phosphatase activity"/>
    <property type="evidence" value="ECO:0007669"/>
    <property type="project" value="TreeGrafter"/>
</dbReference>
<reference evidence="3" key="1">
    <citation type="submission" date="2023-07" db="EMBL/GenBank/DDBJ databases">
        <title>A chromosome-level genome assembly of Lolium multiflorum.</title>
        <authorList>
            <person name="Chen Y."/>
            <person name="Copetti D."/>
            <person name="Kolliker R."/>
            <person name="Studer B."/>
        </authorList>
    </citation>
    <scope>NUCLEOTIDE SEQUENCE</scope>
    <source>
        <strain evidence="3">02402/16</strain>
        <tissue evidence="3">Leaf</tissue>
    </source>
</reference>
<evidence type="ECO:0000256" key="2">
    <source>
        <dbReference type="SAM" id="MobiDB-lite"/>
    </source>
</evidence>